<dbReference type="Proteomes" id="UP000295164">
    <property type="component" value="Unassembled WGS sequence"/>
</dbReference>
<evidence type="ECO:0000313" key="2">
    <source>
        <dbReference type="EMBL" id="TCZ65669.1"/>
    </source>
</evidence>
<dbReference type="GO" id="GO:0016603">
    <property type="term" value="F:glutaminyl-peptide cyclotransferase activity"/>
    <property type="evidence" value="ECO:0007669"/>
    <property type="project" value="InterPro"/>
</dbReference>
<protein>
    <submittedName>
        <fullName evidence="2">Glutaminyl-peptide cyclotransferase</fullName>
    </submittedName>
</protein>
<dbReference type="InterPro" id="IPR015943">
    <property type="entry name" value="WD40/YVTN_repeat-like_dom_sf"/>
</dbReference>
<evidence type="ECO:0000256" key="1">
    <source>
        <dbReference type="SAM" id="SignalP"/>
    </source>
</evidence>
<dbReference type="SUPFAM" id="SSF63825">
    <property type="entry name" value="YWTD domain"/>
    <property type="match status" value="1"/>
</dbReference>
<proteinExistence type="predicted"/>
<dbReference type="OrthoDB" id="9783700at2"/>
<comment type="caution">
    <text evidence="2">The sequence shown here is derived from an EMBL/GenBank/DDBJ whole genome shotgun (WGS) entry which is preliminary data.</text>
</comment>
<dbReference type="Gene3D" id="2.130.10.10">
    <property type="entry name" value="YVTN repeat-like/Quinoprotein amine dehydrogenase"/>
    <property type="match status" value="1"/>
</dbReference>
<dbReference type="RefSeq" id="WP_131854093.1">
    <property type="nucleotide sequence ID" value="NZ_SKFH01000049.1"/>
</dbReference>
<keyword evidence="3" id="KW-1185">Reference proteome</keyword>
<organism evidence="2 3">
    <name type="scientific">Flaviaesturariibacter aridisoli</name>
    <dbReference type="NCBI Taxonomy" id="2545761"/>
    <lineage>
        <taxon>Bacteria</taxon>
        <taxon>Pseudomonadati</taxon>
        <taxon>Bacteroidota</taxon>
        <taxon>Chitinophagia</taxon>
        <taxon>Chitinophagales</taxon>
        <taxon>Chitinophagaceae</taxon>
        <taxon>Flaviaestuariibacter</taxon>
    </lineage>
</organism>
<dbReference type="PANTHER" id="PTHR31270">
    <property type="entry name" value="GLUTAMINYL-PEPTIDE CYCLOTRANSFERASE"/>
    <property type="match status" value="1"/>
</dbReference>
<reference evidence="2 3" key="1">
    <citation type="submission" date="2019-03" db="EMBL/GenBank/DDBJ databases">
        <authorList>
            <person name="Kim M.K.M."/>
        </authorList>
    </citation>
    <scope>NUCLEOTIDE SEQUENCE [LARGE SCALE GENOMIC DNA]</scope>
    <source>
        <strain evidence="2 3">17J68-15</strain>
    </source>
</reference>
<evidence type="ECO:0000313" key="3">
    <source>
        <dbReference type="Proteomes" id="UP000295164"/>
    </source>
</evidence>
<keyword evidence="1" id="KW-0732">Signal</keyword>
<gene>
    <name evidence="2" type="ORF">E0486_17255</name>
</gene>
<accession>A0A4V2WM13</accession>
<dbReference type="Pfam" id="PF05096">
    <property type="entry name" value="Glu_cyclase_2"/>
    <property type="match status" value="1"/>
</dbReference>
<name>A0A4V2WM13_9BACT</name>
<dbReference type="PANTHER" id="PTHR31270:SF1">
    <property type="entry name" value="GLUTAMINYL-PEPTIDE CYCLOTRANSFERASE"/>
    <property type="match status" value="1"/>
</dbReference>
<keyword evidence="2" id="KW-0808">Transferase</keyword>
<feature type="signal peptide" evidence="1">
    <location>
        <begin position="1"/>
        <end position="19"/>
    </location>
</feature>
<sequence>MKRTFFLLSILTGLLAACSDDSGHSGSGSDTTANVPAIPVLSYTVAASFPHDTTSFTEGYTFYKGQLWESTGEYGESKLLQVDLNTGKPLRTVTLDSALFGEGVVLLRDTVYQLTWREHKVLVYDANTLKKIKELPLQPEGWGLTTDGKELIATDGSSNLYFYEPGTFRLLRTQSVTENGNYVNLLNEVEWVNGFIYANVWGKDDLLKIDPATGQIKARLDLAQLTQRAKARYHGADVANGVVYNPDTKKFYVTGKNWPETYELQFAY</sequence>
<dbReference type="AlphaFoldDB" id="A0A4V2WM13"/>
<feature type="chain" id="PRO_5020556238" evidence="1">
    <location>
        <begin position="20"/>
        <end position="268"/>
    </location>
</feature>
<dbReference type="InterPro" id="IPR007788">
    <property type="entry name" value="QCT"/>
</dbReference>
<dbReference type="PROSITE" id="PS51257">
    <property type="entry name" value="PROKAR_LIPOPROTEIN"/>
    <property type="match status" value="1"/>
</dbReference>
<dbReference type="EMBL" id="SKFH01000049">
    <property type="protein sequence ID" value="TCZ65669.1"/>
    <property type="molecule type" value="Genomic_DNA"/>
</dbReference>